<feature type="region of interest" description="Disordered" evidence="8">
    <location>
        <begin position="1"/>
        <end position="22"/>
    </location>
</feature>
<evidence type="ECO:0000256" key="2">
    <source>
        <dbReference type="ARBA" id="ARBA00005300"/>
    </source>
</evidence>
<keyword evidence="6" id="KW-0255">Endonuclease</keyword>
<dbReference type="InterPro" id="IPR002156">
    <property type="entry name" value="RNaseH_domain"/>
</dbReference>
<evidence type="ECO:0000259" key="9">
    <source>
        <dbReference type="PROSITE" id="PS50879"/>
    </source>
</evidence>
<dbReference type="AlphaFoldDB" id="A0A0C2WBB9"/>
<dbReference type="PROSITE" id="PS50879">
    <property type="entry name" value="RNASE_H_1"/>
    <property type="match status" value="1"/>
</dbReference>
<keyword evidence="11" id="KW-1185">Reference proteome</keyword>
<sequence>YTDGSVTSQGTTEPQAGSGVWFDPNDKRNLALKLPTHLSTNNAGELVAILAAASQLDTSKNVIMKSDSHCAINRITKHLQQWEDLGWIGIKIKSILKHP</sequence>
<dbReference type="InterPro" id="IPR050092">
    <property type="entry name" value="RNase_H"/>
</dbReference>
<dbReference type="EMBL" id="KN819173">
    <property type="protein sequence ID" value="KIL53881.1"/>
    <property type="molecule type" value="Genomic_DNA"/>
</dbReference>
<dbReference type="Gene3D" id="3.30.420.10">
    <property type="entry name" value="Ribonuclease H-like superfamily/Ribonuclease H"/>
    <property type="match status" value="1"/>
</dbReference>
<gene>
    <name evidence="10" type="ORF">M378DRAFT_93442</name>
</gene>
<evidence type="ECO:0000256" key="4">
    <source>
        <dbReference type="ARBA" id="ARBA00022722"/>
    </source>
</evidence>
<keyword evidence="5" id="KW-0479">Metal-binding</keyword>
<evidence type="ECO:0000256" key="1">
    <source>
        <dbReference type="ARBA" id="ARBA00000077"/>
    </source>
</evidence>
<evidence type="ECO:0000256" key="3">
    <source>
        <dbReference type="ARBA" id="ARBA00012180"/>
    </source>
</evidence>
<evidence type="ECO:0000313" key="10">
    <source>
        <dbReference type="EMBL" id="KIL53881.1"/>
    </source>
</evidence>
<evidence type="ECO:0000256" key="6">
    <source>
        <dbReference type="ARBA" id="ARBA00022759"/>
    </source>
</evidence>
<accession>A0A0C2WBB9</accession>
<evidence type="ECO:0000256" key="8">
    <source>
        <dbReference type="SAM" id="MobiDB-lite"/>
    </source>
</evidence>
<protein>
    <recommendedName>
        <fullName evidence="3">ribonuclease H</fullName>
        <ecNumber evidence="3">3.1.26.4</ecNumber>
    </recommendedName>
</protein>
<keyword evidence="4" id="KW-0540">Nuclease</keyword>
<dbReference type="EC" id="3.1.26.4" evidence="3"/>
<comment type="similarity">
    <text evidence="2">Belongs to the RNase H family.</text>
</comment>
<proteinExistence type="inferred from homology"/>
<reference evidence="10 11" key="1">
    <citation type="submission" date="2014-04" db="EMBL/GenBank/DDBJ databases">
        <title>Evolutionary Origins and Diversification of the Mycorrhizal Mutualists.</title>
        <authorList>
            <consortium name="DOE Joint Genome Institute"/>
            <consortium name="Mycorrhizal Genomics Consortium"/>
            <person name="Kohler A."/>
            <person name="Kuo A."/>
            <person name="Nagy L.G."/>
            <person name="Floudas D."/>
            <person name="Copeland A."/>
            <person name="Barry K.W."/>
            <person name="Cichocki N."/>
            <person name="Veneault-Fourrey C."/>
            <person name="LaButti K."/>
            <person name="Lindquist E.A."/>
            <person name="Lipzen A."/>
            <person name="Lundell T."/>
            <person name="Morin E."/>
            <person name="Murat C."/>
            <person name="Riley R."/>
            <person name="Ohm R."/>
            <person name="Sun H."/>
            <person name="Tunlid A."/>
            <person name="Henrissat B."/>
            <person name="Grigoriev I.V."/>
            <person name="Hibbett D.S."/>
            <person name="Martin F."/>
        </authorList>
    </citation>
    <scope>NUCLEOTIDE SEQUENCE [LARGE SCALE GENOMIC DNA]</scope>
    <source>
        <strain evidence="10 11">Koide BX008</strain>
    </source>
</reference>
<evidence type="ECO:0000256" key="5">
    <source>
        <dbReference type="ARBA" id="ARBA00022723"/>
    </source>
</evidence>
<dbReference type="OrthoDB" id="2752996at2759"/>
<dbReference type="Pfam" id="PF00075">
    <property type="entry name" value="RNase_H"/>
    <property type="match status" value="1"/>
</dbReference>
<organism evidence="10 11">
    <name type="scientific">Amanita muscaria (strain Koide BX008)</name>
    <dbReference type="NCBI Taxonomy" id="946122"/>
    <lineage>
        <taxon>Eukaryota</taxon>
        <taxon>Fungi</taxon>
        <taxon>Dikarya</taxon>
        <taxon>Basidiomycota</taxon>
        <taxon>Agaricomycotina</taxon>
        <taxon>Agaricomycetes</taxon>
        <taxon>Agaricomycetidae</taxon>
        <taxon>Agaricales</taxon>
        <taxon>Pluteineae</taxon>
        <taxon>Amanitaceae</taxon>
        <taxon>Amanita</taxon>
    </lineage>
</organism>
<feature type="domain" description="RNase H type-1" evidence="9">
    <location>
        <begin position="1"/>
        <end position="99"/>
    </location>
</feature>
<dbReference type="GO" id="GO:0043137">
    <property type="term" value="P:DNA replication, removal of RNA primer"/>
    <property type="evidence" value="ECO:0007669"/>
    <property type="project" value="TreeGrafter"/>
</dbReference>
<evidence type="ECO:0000313" key="11">
    <source>
        <dbReference type="Proteomes" id="UP000054549"/>
    </source>
</evidence>
<dbReference type="Proteomes" id="UP000054549">
    <property type="component" value="Unassembled WGS sequence"/>
</dbReference>
<dbReference type="InterPro" id="IPR012337">
    <property type="entry name" value="RNaseH-like_sf"/>
</dbReference>
<dbReference type="STRING" id="946122.A0A0C2WBB9"/>
<dbReference type="InParanoid" id="A0A0C2WBB9"/>
<dbReference type="SUPFAM" id="SSF53098">
    <property type="entry name" value="Ribonuclease H-like"/>
    <property type="match status" value="1"/>
</dbReference>
<feature type="non-terminal residue" evidence="10">
    <location>
        <position position="1"/>
    </location>
</feature>
<dbReference type="GO" id="GO:0004523">
    <property type="term" value="F:RNA-DNA hybrid ribonuclease activity"/>
    <property type="evidence" value="ECO:0007669"/>
    <property type="project" value="UniProtKB-EC"/>
</dbReference>
<comment type="catalytic activity">
    <reaction evidence="1">
        <text>Endonucleolytic cleavage to 5'-phosphomonoester.</text>
        <dbReference type="EC" id="3.1.26.4"/>
    </reaction>
</comment>
<evidence type="ECO:0000256" key="7">
    <source>
        <dbReference type="ARBA" id="ARBA00022801"/>
    </source>
</evidence>
<dbReference type="PANTHER" id="PTHR10642">
    <property type="entry name" value="RIBONUCLEASE H1"/>
    <property type="match status" value="1"/>
</dbReference>
<dbReference type="GO" id="GO:0046872">
    <property type="term" value="F:metal ion binding"/>
    <property type="evidence" value="ECO:0007669"/>
    <property type="project" value="UniProtKB-KW"/>
</dbReference>
<keyword evidence="7" id="KW-0378">Hydrolase</keyword>
<name>A0A0C2WBB9_AMAMK</name>
<dbReference type="PANTHER" id="PTHR10642:SF26">
    <property type="entry name" value="RIBONUCLEASE H1"/>
    <property type="match status" value="1"/>
</dbReference>
<feature type="compositionally biased region" description="Polar residues" evidence="8">
    <location>
        <begin position="1"/>
        <end position="15"/>
    </location>
</feature>
<dbReference type="GO" id="GO:0003676">
    <property type="term" value="F:nucleic acid binding"/>
    <property type="evidence" value="ECO:0007669"/>
    <property type="project" value="InterPro"/>
</dbReference>
<dbReference type="InterPro" id="IPR036397">
    <property type="entry name" value="RNaseH_sf"/>
</dbReference>
<dbReference type="HOGENOM" id="CLU_171503_0_0_1"/>